<feature type="region of interest" description="Disordered" evidence="1">
    <location>
        <begin position="1"/>
        <end position="21"/>
    </location>
</feature>
<reference evidence="3" key="3">
    <citation type="submission" date="2018-08" db="UniProtKB">
        <authorList>
            <consortium name="EnsemblPlants"/>
        </authorList>
    </citation>
    <scope>IDENTIFICATION</scope>
    <source>
        <strain evidence="3">cv. Bd21</strain>
    </source>
</reference>
<dbReference type="ExpressionAtlas" id="A0A0Q3GLU3">
    <property type="expression patterns" value="baseline"/>
</dbReference>
<dbReference type="SUPFAM" id="SSF53335">
    <property type="entry name" value="S-adenosyl-L-methionine-dependent methyltransferases"/>
    <property type="match status" value="1"/>
</dbReference>
<keyword evidence="4" id="KW-1185">Reference proteome</keyword>
<reference evidence="2" key="2">
    <citation type="submission" date="2017-06" db="EMBL/GenBank/DDBJ databases">
        <title>WGS assembly of Brachypodium distachyon.</title>
        <authorList>
            <consortium name="The International Brachypodium Initiative"/>
            <person name="Lucas S."/>
            <person name="Harmon-Smith M."/>
            <person name="Lail K."/>
            <person name="Tice H."/>
            <person name="Grimwood J."/>
            <person name="Bruce D."/>
            <person name="Barry K."/>
            <person name="Shu S."/>
            <person name="Lindquist E."/>
            <person name="Wang M."/>
            <person name="Pitluck S."/>
            <person name="Vogel J.P."/>
            <person name="Garvin D.F."/>
            <person name="Mockler T.C."/>
            <person name="Schmutz J."/>
            <person name="Rokhsar D."/>
            <person name="Bevan M.W."/>
        </authorList>
    </citation>
    <scope>NUCLEOTIDE SEQUENCE</scope>
    <source>
        <strain evidence="2">Bd21</strain>
    </source>
</reference>
<dbReference type="InterPro" id="IPR005299">
    <property type="entry name" value="MeTrfase_7"/>
</dbReference>
<evidence type="ECO:0000313" key="4">
    <source>
        <dbReference type="Proteomes" id="UP000008810"/>
    </source>
</evidence>
<dbReference type="EnsemblPlants" id="KQK11429">
    <property type="protein sequence ID" value="KQK11429"/>
    <property type="gene ID" value="BRADI_2g60180v3"/>
</dbReference>
<gene>
    <name evidence="3" type="primary">LOC100821690</name>
    <name evidence="2" type="ORF">BRADI_2g60180v3</name>
</gene>
<proteinExistence type="predicted"/>
<dbReference type="Proteomes" id="UP000008810">
    <property type="component" value="Chromosome 2"/>
</dbReference>
<name>A0A0Q3GLU3_BRADI</name>
<dbReference type="Gramene" id="KQK11429">
    <property type="protein sequence ID" value="KQK11429"/>
    <property type="gene ID" value="BRADI_2g60180v3"/>
</dbReference>
<dbReference type="InterPro" id="IPR029063">
    <property type="entry name" value="SAM-dependent_MTases_sf"/>
</dbReference>
<protein>
    <recommendedName>
        <fullName evidence="5">Jasmonate O-methyltransferase</fullName>
    </recommendedName>
</protein>
<evidence type="ECO:0000256" key="1">
    <source>
        <dbReference type="SAM" id="MobiDB-lite"/>
    </source>
</evidence>
<dbReference type="PANTHER" id="PTHR31009">
    <property type="entry name" value="S-ADENOSYL-L-METHIONINE:CARBOXYL METHYLTRANSFERASE FAMILY PROTEIN"/>
    <property type="match status" value="1"/>
</dbReference>
<dbReference type="Gene3D" id="3.40.50.150">
    <property type="entry name" value="Vaccinia Virus protein VP39"/>
    <property type="match status" value="1"/>
</dbReference>
<dbReference type="AlphaFoldDB" id="A0A0Q3GLU3"/>
<accession>A0A0Q3GLU3</accession>
<organism evidence="2">
    <name type="scientific">Brachypodium distachyon</name>
    <name type="common">Purple false brome</name>
    <name type="synonym">Trachynia distachya</name>
    <dbReference type="NCBI Taxonomy" id="15368"/>
    <lineage>
        <taxon>Eukaryota</taxon>
        <taxon>Viridiplantae</taxon>
        <taxon>Streptophyta</taxon>
        <taxon>Embryophyta</taxon>
        <taxon>Tracheophyta</taxon>
        <taxon>Spermatophyta</taxon>
        <taxon>Magnoliopsida</taxon>
        <taxon>Liliopsida</taxon>
        <taxon>Poales</taxon>
        <taxon>Poaceae</taxon>
        <taxon>BOP clade</taxon>
        <taxon>Pooideae</taxon>
        <taxon>Stipodae</taxon>
        <taxon>Brachypodieae</taxon>
        <taxon>Brachypodium</taxon>
    </lineage>
</organism>
<dbReference type="EMBL" id="CM000881">
    <property type="protein sequence ID" value="KQK11429.1"/>
    <property type="molecule type" value="Genomic_DNA"/>
</dbReference>
<sequence>MASKQMLHMNHGQGETSYARNSSIQSTEQNRMKHLIEDAIVDLCSTLLPGKMLIADLGCSSGPNALALVSIAVKAIHSHCLEFQQPTPEVCVLLNDLPGNDFNTVVKSLVTLQRSNAPVVVTGIAPGSFYGRLFTSGSLHLVCSSNSLHWLSKAPENLTRNRIPAYDVDEHARRERLPVVLDAYAQQFKKEFRLFLELRAKELVPGGQMVVSLGGRHSNDIASKSIRPCEALYEILHVMDSEVHSFTSLA</sequence>
<evidence type="ECO:0008006" key="5">
    <source>
        <dbReference type="Google" id="ProtNLM"/>
    </source>
</evidence>
<evidence type="ECO:0000313" key="3">
    <source>
        <dbReference type="EnsemblPlants" id="KQK11429"/>
    </source>
</evidence>
<dbReference type="Pfam" id="PF03492">
    <property type="entry name" value="Methyltransf_7"/>
    <property type="match status" value="1"/>
</dbReference>
<dbReference type="GO" id="GO:0008168">
    <property type="term" value="F:methyltransferase activity"/>
    <property type="evidence" value="ECO:0007669"/>
    <property type="project" value="InterPro"/>
</dbReference>
<reference evidence="2 3" key="1">
    <citation type="journal article" date="2010" name="Nature">
        <title>Genome sequencing and analysis of the model grass Brachypodium distachyon.</title>
        <authorList>
            <consortium name="International Brachypodium Initiative"/>
        </authorList>
    </citation>
    <scope>NUCLEOTIDE SEQUENCE [LARGE SCALE GENOMIC DNA]</scope>
    <source>
        <strain evidence="2">Bd21</strain>
        <strain evidence="3">cv. Bd21</strain>
    </source>
</reference>
<dbReference type="OrthoDB" id="649586at2759"/>
<evidence type="ECO:0000313" key="2">
    <source>
        <dbReference type="EMBL" id="KQK11429.1"/>
    </source>
</evidence>